<evidence type="ECO:0000256" key="3">
    <source>
        <dbReference type="ARBA" id="ARBA00032284"/>
    </source>
</evidence>
<reference evidence="8" key="1">
    <citation type="submission" date="2022-04" db="EMBL/GenBank/DDBJ databases">
        <title>Human microbiome associated bacterial genomes.</title>
        <authorList>
            <person name="Sandstrom S."/>
            <person name="Salamzade R."/>
            <person name="Kalan L.R."/>
        </authorList>
    </citation>
    <scope>NUCLEOTIDE SEQUENCE</scope>
    <source>
        <strain evidence="8">P3-SID1762</strain>
    </source>
</reference>
<sequence length="649" mass="71188">MTDTVDTAETVETTDTVDATETSDVTEVTEETGSRQQAGPPDDAAGGPGELRHTSSPCLSPDGLLLACVVTERTGYPRAVQRPLGPDGFKGAGPERNVVLPVEGPVRRVAYSPDGRWLACEVAPDGGERERIWLVTTDPDDHRAYALNAPGDVTEQIVCWDGGRLAVTAFDAEGQAEGRLVDPETGEITVIDRRMGGALKHSRDGAALFRVGARGNRELLRIMPDGRWWPLLPTDTGSTTDAGEVLDAGGDDRPMRMVVRSDYSSDRVGLLEVRADESGTTSWPIAYRADADLDRVEVSYDRRTAALLWNVHGGLSEIEILDLSRRRPRVIARPQLPEVVASAPTLTADGRLLAVTVESLDQPPHVVIYDVRRRCWIGESPAQPDPGPELLRFTARDGLELSGWLYRADPEGGPAPTVVHLHGGPEGQSRPGYDDIARRMLDEGVNYFKPNVRGSTGGGRTFGHADDRYGRFAGIDDVEDALLHLVDEEIADPERVVVSGRSYGGYLVNATLVRHAGRWRGGIAACGMSDLQTFYRDTEPWIAAAAYPKYGNPLQERELLREVSPLRRFYRINVPMLFIHGAHDTNVPVSETNQAVEELRSRDVPVDVLLFEDEGHEFVKLANRQLLGDRVVQFCQEVFDVRAQVDGEE</sequence>
<evidence type="ECO:0000313" key="8">
    <source>
        <dbReference type="EMBL" id="MCT2116667.1"/>
    </source>
</evidence>
<dbReference type="Pfam" id="PF00326">
    <property type="entry name" value="Peptidase_S9"/>
    <property type="match status" value="1"/>
</dbReference>
<feature type="compositionally biased region" description="Low complexity" evidence="6">
    <location>
        <begin position="1"/>
        <end position="26"/>
    </location>
</feature>
<comment type="caution">
    <text evidence="8">The sequence shown here is derived from an EMBL/GenBank/DDBJ whole genome shotgun (WGS) entry which is preliminary data.</text>
</comment>
<evidence type="ECO:0000256" key="5">
    <source>
        <dbReference type="ARBA" id="ARBA00045885"/>
    </source>
</evidence>
<name>A0AAW5Q4B3_9ACTN</name>
<dbReference type="PROSITE" id="PS00708">
    <property type="entry name" value="PRO_ENDOPEP_SER"/>
    <property type="match status" value="1"/>
</dbReference>
<dbReference type="InterPro" id="IPR002471">
    <property type="entry name" value="Pept_S9_AS"/>
</dbReference>
<evidence type="ECO:0000256" key="2">
    <source>
        <dbReference type="ARBA" id="ARBA00022990"/>
    </source>
</evidence>
<evidence type="ECO:0000313" key="9">
    <source>
        <dbReference type="Proteomes" id="UP001206890"/>
    </source>
</evidence>
<dbReference type="Gene3D" id="2.120.10.30">
    <property type="entry name" value="TolB, C-terminal domain"/>
    <property type="match status" value="1"/>
</dbReference>
<dbReference type="EMBL" id="JALXTC010000007">
    <property type="protein sequence ID" value="MCT2116667.1"/>
    <property type="molecule type" value="Genomic_DNA"/>
</dbReference>
<accession>A0AAW5Q4B3</accession>
<dbReference type="SUPFAM" id="SSF50993">
    <property type="entry name" value="Peptidase/esterase 'gauge' domain"/>
    <property type="match status" value="1"/>
</dbReference>
<keyword evidence="2" id="KW-0007">Acetylation</keyword>
<dbReference type="Gene3D" id="3.40.50.1820">
    <property type="entry name" value="alpha/beta hydrolase"/>
    <property type="match status" value="1"/>
</dbReference>
<dbReference type="InterPro" id="IPR011042">
    <property type="entry name" value="6-blade_b-propeller_TolB-like"/>
</dbReference>
<feature type="region of interest" description="Disordered" evidence="6">
    <location>
        <begin position="1"/>
        <end position="58"/>
    </location>
</feature>
<feature type="domain" description="Peptidase S9 prolyl oligopeptidase catalytic" evidence="7">
    <location>
        <begin position="441"/>
        <end position="640"/>
    </location>
</feature>
<dbReference type="RefSeq" id="WP_083324366.1">
    <property type="nucleotide sequence ID" value="NZ_JAFFGT010000027.1"/>
</dbReference>
<evidence type="ECO:0000259" key="7">
    <source>
        <dbReference type="Pfam" id="PF00326"/>
    </source>
</evidence>
<evidence type="ECO:0000256" key="1">
    <source>
        <dbReference type="ARBA" id="ARBA00022801"/>
    </source>
</evidence>
<dbReference type="AlphaFoldDB" id="A0AAW5Q4B3"/>
<dbReference type="SUPFAM" id="SSF53474">
    <property type="entry name" value="alpha/beta-Hydrolases"/>
    <property type="match status" value="1"/>
</dbReference>
<dbReference type="GO" id="GO:0004252">
    <property type="term" value="F:serine-type endopeptidase activity"/>
    <property type="evidence" value="ECO:0007669"/>
    <property type="project" value="InterPro"/>
</dbReference>
<protein>
    <recommendedName>
        <fullName evidence="4">Acyl-peptide hydrolase</fullName>
    </recommendedName>
    <alternativeName>
        <fullName evidence="3">Acylaminoacyl-peptidase</fullName>
    </alternativeName>
</protein>
<dbReference type="Proteomes" id="UP001206890">
    <property type="component" value="Unassembled WGS sequence"/>
</dbReference>
<organism evidence="8 9">
    <name type="scientific">Dietzia cinnamea</name>
    <dbReference type="NCBI Taxonomy" id="321318"/>
    <lineage>
        <taxon>Bacteria</taxon>
        <taxon>Bacillati</taxon>
        <taxon>Actinomycetota</taxon>
        <taxon>Actinomycetes</taxon>
        <taxon>Mycobacteriales</taxon>
        <taxon>Dietziaceae</taxon>
        <taxon>Dietzia</taxon>
    </lineage>
</organism>
<keyword evidence="1" id="KW-0378">Hydrolase</keyword>
<evidence type="ECO:0000256" key="6">
    <source>
        <dbReference type="SAM" id="MobiDB-lite"/>
    </source>
</evidence>
<dbReference type="InterPro" id="IPR029058">
    <property type="entry name" value="AB_hydrolase_fold"/>
</dbReference>
<dbReference type="PANTHER" id="PTHR42776:SF27">
    <property type="entry name" value="DIPEPTIDYL PEPTIDASE FAMILY MEMBER 6"/>
    <property type="match status" value="1"/>
</dbReference>
<dbReference type="InterPro" id="IPR001375">
    <property type="entry name" value="Peptidase_S9_cat"/>
</dbReference>
<dbReference type="GO" id="GO:0006508">
    <property type="term" value="P:proteolysis"/>
    <property type="evidence" value="ECO:0007669"/>
    <property type="project" value="InterPro"/>
</dbReference>
<gene>
    <name evidence="8" type="ORF">M3D93_02690</name>
</gene>
<comment type="function">
    <text evidence="5">This enzyme catalyzes the hydrolysis of the N-terminal peptide bond of an N-acetylated peptide to generate an N-acetylated amino acid and a peptide with a free N-terminus. It preferentially cleaves off Ac-Ala, Ac-Met and Ac-Ser. Also, involved in the degradation of oxidized and glycated proteins.</text>
</comment>
<proteinExistence type="predicted"/>
<dbReference type="PANTHER" id="PTHR42776">
    <property type="entry name" value="SERINE PEPTIDASE S9 FAMILY MEMBER"/>
    <property type="match status" value="1"/>
</dbReference>
<evidence type="ECO:0000256" key="4">
    <source>
        <dbReference type="ARBA" id="ARBA00032596"/>
    </source>
</evidence>